<accession>A0A285VUW6</accession>
<gene>
    <name evidence="2" type="ORF">SAMN05421509_10737</name>
</gene>
<proteinExistence type="predicted"/>
<evidence type="ECO:0000313" key="2">
    <source>
        <dbReference type="EMBL" id="SOC56431.1"/>
    </source>
</evidence>
<dbReference type="EMBL" id="OBQJ01000007">
    <property type="protein sequence ID" value="SOC56431.1"/>
    <property type="molecule type" value="Genomic_DNA"/>
</dbReference>
<evidence type="ECO:0000256" key="1">
    <source>
        <dbReference type="SAM" id="MobiDB-lite"/>
    </source>
</evidence>
<dbReference type="Proteomes" id="UP000219023">
    <property type="component" value="Unassembled WGS sequence"/>
</dbReference>
<dbReference type="RefSeq" id="WP_097023377.1">
    <property type="nucleotide sequence ID" value="NZ_OBQJ01000007.1"/>
</dbReference>
<protein>
    <submittedName>
        <fullName evidence="2">Uncharacterized protein</fullName>
    </submittedName>
</protein>
<evidence type="ECO:0000313" key="3">
    <source>
        <dbReference type="Proteomes" id="UP000219023"/>
    </source>
</evidence>
<organism evidence="2 3">
    <name type="scientific">Chromohalobacter canadensis</name>
    <dbReference type="NCBI Taxonomy" id="141389"/>
    <lineage>
        <taxon>Bacteria</taxon>
        <taxon>Pseudomonadati</taxon>
        <taxon>Pseudomonadota</taxon>
        <taxon>Gammaproteobacteria</taxon>
        <taxon>Oceanospirillales</taxon>
        <taxon>Halomonadaceae</taxon>
        <taxon>Chromohalobacter</taxon>
    </lineage>
</organism>
<dbReference type="OrthoDB" id="6164630at2"/>
<dbReference type="AlphaFoldDB" id="A0A285VUW6"/>
<sequence length="141" mass="15563">MSASVHQLPTRHAQGTPLVESDGRAGWGALRAELHDRCEDRDLAALWDEMETAERRAVLASARGDADDARRAIESMPSATRRAIRSAIHRMSGYGKRLRDRLEGDRPHPSRELASHARAALAEGNTNAALHWLALIERGVE</sequence>
<feature type="region of interest" description="Disordered" evidence="1">
    <location>
        <begin position="1"/>
        <end position="23"/>
    </location>
</feature>
<name>A0A285VUW6_9GAMM</name>
<reference evidence="2 3" key="1">
    <citation type="submission" date="2017-08" db="EMBL/GenBank/DDBJ databases">
        <authorList>
            <person name="de Groot N.N."/>
        </authorList>
    </citation>
    <scope>NUCLEOTIDE SEQUENCE [LARGE SCALE GENOMIC DNA]</scope>
    <source>
        <strain evidence="2 3">USBA 855</strain>
    </source>
</reference>